<keyword evidence="2" id="KW-1185">Reference proteome</keyword>
<gene>
    <name evidence="1" type="ORF">EKO27_g11064</name>
</gene>
<reference evidence="1 2" key="1">
    <citation type="submission" date="2018-12" db="EMBL/GenBank/DDBJ databases">
        <title>Draft genome sequence of Xylaria grammica IHI A82.</title>
        <authorList>
            <person name="Buettner E."/>
            <person name="Kellner H."/>
        </authorList>
    </citation>
    <scope>NUCLEOTIDE SEQUENCE [LARGE SCALE GENOMIC DNA]</scope>
    <source>
        <strain evidence="1 2">IHI A82</strain>
    </source>
</reference>
<proteinExistence type="predicted"/>
<evidence type="ECO:0000313" key="1">
    <source>
        <dbReference type="EMBL" id="RWA04043.1"/>
    </source>
</evidence>
<organism evidence="1 2">
    <name type="scientific">Xylaria grammica</name>
    <dbReference type="NCBI Taxonomy" id="363999"/>
    <lineage>
        <taxon>Eukaryota</taxon>
        <taxon>Fungi</taxon>
        <taxon>Dikarya</taxon>
        <taxon>Ascomycota</taxon>
        <taxon>Pezizomycotina</taxon>
        <taxon>Sordariomycetes</taxon>
        <taxon>Xylariomycetidae</taxon>
        <taxon>Xylariales</taxon>
        <taxon>Xylariaceae</taxon>
        <taxon>Xylaria</taxon>
    </lineage>
</organism>
<dbReference type="EMBL" id="RYZI01000645">
    <property type="protein sequence ID" value="RWA04043.1"/>
    <property type="molecule type" value="Genomic_DNA"/>
</dbReference>
<dbReference type="Proteomes" id="UP000286045">
    <property type="component" value="Unassembled WGS sequence"/>
</dbReference>
<evidence type="ECO:0000313" key="2">
    <source>
        <dbReference type="Proteomes" id="UP000286045"/>
    </source>
</evidence>
<protein>
    <submittedName>
        <fullName evidence="1">Uncharacterized protein</fullName>
    </submittedName>
</protein>
<name>A0A439CPH2_9PEZI</name>
<sequence length="108" mass="11767">MSSTSEKGPFEVVAVPGSSVADDLDLFVLAHGFSAGTRWATHRQTLAAVQEFTQVRAVFNTKKRLYEAAVRGAKQTAKDEEDQKEKDALALIANMVARNSKLESQVLS</sequence>
<accession>A0A439CPH2</accession>
<comment type="caution">
    <text evidence="1">The sequence shown here is derived from an EMBL/GenBank/DDBJ whole genome shotgun (WGS) entry which is preliminary data.</text>
</comment>
<dbReference type="AlphaFoldDB" id="A0A439CPH2"/>